<evidence type="ECO:0000256" key="2">
    <source>
        <dbReference type="ARBA" id="ARBA00022475"/>
    </source>
</evidence>
<keyword evidence="13" id="KW-0418">Kinase</keyword>
<dbReference type="InterPro" id="IPR000719">
    <property type="entry name" value="Prot_kinase_dom"/>
</dbReference>
<keyword evidence="3 10" id="KW-0812">Transmembrane</keyword>
<dbReference type="PANTHER" id="PTHR45927">
    <property type="entry name" value="LYSM-DOMAIN RECEPTOR-LIKE KINASE-RELATED"/>
    <property type="match status" value="1"/>
</dbReference>
<evidence type="ECO:0000256" key="5">
    <source>
        <dbReference type="ARBA" id="ARBA00022741"/>
    </source>
</evidence>
<evidence type="ECO:0000256" key="8">
    <source>
        <dbReference type="ARBA" id="ARBA00023136"/>
    </source>
</evidence>
<protein>
    <submittedName>
        <fullName evidence="13">Serine-threonine protein kinase, plant-type</fullName>
    </submittedName>
</protein>
<sequence>MYQFSLNLFILFGILISGVYAQQNYSGPSVWDCNNTDEAGPSTAFLYTCNGEKKPCRAFLIFRPQPPYASVANISKLTSSDPSELARINNVSEFAVFKPSIEVIVPVTCSCSGQYYQANTSYILAEYDTYYTVSKNNYQALTTCDSVSRQNPYNPLNLKIGTKLQIPLRCACPTKKQQIDGMHFLLTYGIIDDETVAQISDSFKVKRTSVTYANGLSEEASVLYGETTILIPLEQEPVGPRTRIKSSSSKSKKGVLIGIGSGISVAVFCLVLFLYYTYYKRKADDNTKHKWELPRDLLAGVAHHVDQNCLKVFDFDELEEATENFSPENKLGTSVYHGVLRGKMLAVKRMSKDISREVHILKRINHFNLIELYGACEHGNMLYLVYELMENGCLKEWLRKKSSPNIHSWNCRIRIALDVANGLLYLHNFTSPAYVHKDINSSNILLNRDLRAKIANFSLARSAETGENGNSSIKFSMETKGYKAPEYLEANMVSPKVDIYAFGVVLLELITGKEVVWKQDGEEVMLSEAVLAIMDGRDTETKLQELVDPCLQIEHPLGYIIDQTDLIMRMINLSVACLQVEPLRRLTASKVVSTLMKIQMDALRPEFLSM</sequence>
<organism evidence="13 14">
    <name type="scientific">Heracleum sosnowskyi</name>
    <dbReference type="NCBI Taxonomy" id="360622"/>
    <lineage>
        <taxon>Eukaryota</taxon>
        <taxon>Viridiplantae</taxon>
        <taxon>Streptophyta</taxon>
        <taxon>Embryophyta</taxon>
        <taxon>Tracheophyta</taxon>
        <taxon>Spermatophyta</taxon>
        <taxon>Magnoliopsida</taxon>
        <taxon>eudicotyledons</taxon>
        <taxon>Gunneridae</taxon>
        <taxon>Pentapetalae</taxon>
        <taxon>asterids</taxon>
        <taxon>campanulids</taxon>
        <taxon>Apiales</taxon>
        <taxon>Apiaceae</taxon>
        <taxon>Apioideae</taxon>
        <taxon>apioid superclade</taxon>
        <taxon>Tordylieae</taxon>
        <taxon>Tordyliinae</taxon>
        <taxon>Heracleum</taxon>
    </lineage>
</organism>
<evidence type="ECO:0000256" key="10">
    <source>
        <dbReference type="SAM" id="Phobius"/>
    </source>
</evidence>
<keyword evidence="2" id="KW-1003">Cell membrane</keyword>
<dbReference type="InterPro" id="IPR011009">
    <property type="entry name" value="Kinase-like_dom_sf"/>
</dbReference>
<dbReference type="Pfam" id="PF00069">
    <property type="entry name" value="Pkinase"/>
    <property type="match status" value="1"/>
</dbReference>
<comment type="subcellular location">
    <subcellularLocation>
        <location evidence="1">Cell membrane</location>
        <topology evidence="1">Single-pass membrane protein</topology>
    </subcellularLocation>
</comment>
<dbReference type="InterPro" id="IPR056561">
    <property type="entry name" value="NFP_LYK_LysM1"/>
</dbReference>
<keyword evidence="6" id="KW-0067">ATP-binding</keyword>
<dbReference type="Pfam" id="PF23472">
    <property type="entry name" value="LysM2_CERK1_LYK3_4_5"/>
    <property type="match status" value="1"/>
</dbReference>
<accession>A0AAD8ID23</accession>
<keyword evidence="9" id="KW-1015">Disulfide bond</keyword>
<evidence type="ECO:0000313" key="14">
    <source>
        <dbReference type="Proteomes" id="UP001237642"/>
    </source>
</evidence>
<evidence type="ECO:0000256" key="7">
    <source>
        <dbReference type="ARBA" id="ARBA00022989"/>
    </source>
</evidence>
<dbReference type="FunFam" id="1.10.510.10:FF:000468">
    <property type="entry name" value="PTI1-like tyrosine-protein kinase 3"/>
    <property type="match status" value="1"/>
</dbReference>
<keyword evidence="8 10" id="KW-0472">Membrane</keyword>
<dbReference type="InterPro" id="IPR056562">
    <property type="entry name" value="LysM2_CERK1_LYK3_4_5"/>
</dbReference>
<evidence type="ECO:0000256" key="11">
    <source>
        <dbReference type="SAM" id="SignalP"/>
    </source>
</evidence>
<reference evidence="13" key="2">
    <citation type="submission" date="2023-05" db="EMBL/GenBank/DDBJ databases">
        <authorList>
            <person name="Schelkunov M.I."/>
        </authorList>
    </citation>
    <scope>NUCLEOTIDE SEQUENCE</scope>
    <source>
        <strain evidence="13">Hsosn_3</strain>
        <tissue evidence="13">Leaf</tissue>
    </source>
</reference>
<evidence type="ECO:0000256" key="6">
    <source>
        <dbReference type="ARBA" id="ARBA00022840"/>
    </source>
</evidence>
<dbReference type="GO" id="GO:0005886">
    <property type="term" value="C:plasma membrane"/>
    <property type="evidence" value="ECO:0007669"/>
    <property type="project" value="UniProtKB-SubCell"/>
</dbReference>
<dbReference type="InterPro" id="IPR052611">
    <property type="entry name" value="Plant_RLK_LysM"/>
</dbReference>
<evidence type="ECO:0000256" key="4">
    <source>
        <dbReference type="ARBA" id="ARBA00022729"/>
    </source>
</evidence>
<evidence type="ECO:0000313" key="13">
    <source>
        <dbReference type="EMBL" id="KAK1383420.1"/>
    </source>
</evidence>
<keyword evidence="7 10" id="KW-1133">Transmembrane helix</keyword>
<dbReference type="GO" id="GO:0051707">
    <property type="term" value="P:response to other organism"/>
    <property type="evidence" value="ECO:0007669"/>
    <property type="project" value="UniProtKB-ARBA"/>
</dbReference>
<keyword evidence="14" id="KW-1185">Reference proteome</keyword>
<dbReference type="Gene3D" id="3.30.200.20">
    <property type="entry name" value="Phosphorylase Kinase, domain 1"/>
    <property type="match status" value="1"/>
</dbReference>
<dbReference type="GO" id="GO:0004672">
    <property type="term" value="F:protein kinase activity"/>
    <property type="evidence" value="ECO:0007669"/>
    <property type="project" value="InterPro"/>
</dbReference>
<feature type="chain" id="PRO_5042291316" evidence="11">
    <location>
        <begin position="22"/>
        <end position="610"/>
    </location>
</feature>
<reference evidence="13" key="1">
    <citation type="submission" date="2023-02" db="EMBL/GenBank/DDBJ databases">
        <title>Genome of toxic invasive species Heracleum sosnowskyi carries increased number of genes despite the absence of recent whole-genome duplications.</title>
        <authorList>
            <person name="Schelkunov M."/>
            <person name="Shtratnikova V."/>
            <person name="Makarenko M."/>
            <person name="Klepikova A."/>
            <person name="Omelchenko D."/>
            <person name="Novikova G."/>
            <person name="Obukhova E."/>
            <person name="Bogdanov V."/>
            <person name="Penin A."/>
            <person name="Logacheva M."/>
        </authorList>
    </citation>
    <scope>NUCLEOTIDE SEQUENCE</scope>
    <source>
        <strain evidence="13">Hsosn_3</strain>
        <tissue evidence="13">Leaf</tissue>
    </source>
</reference>
<feature type="signal peptide" evidence="11">
    <location>
        <begin position="1"/>
        <end position="21"/>
    </location>
</feature>
<dbReference type="Proteomes" id="UP001237642">
    <property type="component" value="Unassembled WGS sequence"/>
</dbReference>
<evidence type="ECO:0000256" key="1">
    <source>
        <dbReference type="ARBA" id="ARBA00004162"/>
    </source>
</evidence>
<dbReference type="PANTHER" id="PTHR45927:SF5">
    <property type="entry name" value="PROTEIN KINASE DOMAIN-CONTAINING PROTEIN"/>
    <property type="match status" value="1"/>
</dbReference>
<evidence type="ECO:0000259" key="12">
    <source>
        <dbReference type="PROSITE" id="PS50011"/>
    </source>
</evidence>
<keyword evidence="4 11" id="KW-0732">Signal</keyword>
<evidence type="ECO:0000256" key="3">
    <source>
        <dbReference type="ARBA" id="ARBA00022692"/>
    </source>
</evidence>
<dbReference type="InterPro" id="IPR056563">
    <property type="entry name" value="LysM3_LYK4_5"/>
</dbReference>
<dbReference type="Pfam" id="PF23446">
    <property type="entry name" value="LysM1_NFP_LYK"/>
    <property type="match status" value="1"/>
</dbReference>
<dbReference type="Pfam" id="PF23473">
    <property type="entry name" value="LysM3_LYK4_5"/>
    <property type="match status" value="1"/>
</dbReference>
<feature type="domain" description="Protein kinase" evidence="12">
    <location>
        <begin position="325"/>
        <end position="608"/>
    </location>
</feature>
<dbReference type="AlphaFoldDB" id="A0AAD8ID23"/>
<comment type="caution">
    <text evidence="13">The sequence shown here is derived from an EMBL/GenBank/DDBJ whole genome shotgun (WGS) entry which is preliminary data.</text>
</comment>
<evidence type="ECO:0000256" key="9">
    <source>
        <dbReference type="ARBA" id="ARBA00023157"/>
    </source>
</evidence>
<dbReference type="PROSITE" id="PS50011">
    <property type="entry name" value="PROTEIN_KINASE_DOM"/>
    <property type="match status" value="1"/>
</dbReference>
<feature type="transmembrane region" description="Helical" evidence="10">
    <location>
        <begin position="255"/>
        <end position="278"/>
    </location>
</feature>
<dbReference type="SUPFAM" id="SSF56112">
    <property type="entry name" value="Protein kinase-like (PK-like)"/>
    <property type="match status" value="1"/>
</dbReference>
<keyword evidence="13" id="KW-0808">Transferase</keyword>
<dbReference type="EMBL" id="JAUIZM010000005">
    <property type="protein sequence ID" value="KAK1383420.1"/>
    <property type="molecule type" value="Genomic_DNA"/>
</dbReference>
<proteinExistence type="predicted"/>
<dbReference type="Gene3D" id="1.10.510.10">
    <property type="entry name" value="Transferase(Phosphotransferase) domain 1"/>
    <property type="match status" value="1"/>
</dbReference>
<name>A0AAD8ID23_9APIA</name>
<gene>
    <name evidence="13" type="ORF">POM88_021155</name>
</gene>
<keyword evidence="5" id="KW-0547">Nucleotide-binding</keyword>
<dbReference type="GO" id="GO:0005524">
    <property type="term" value="F:ATP binding"/>
    <property type="evidence" value="ECO:0007669"/>
    <property type="project" value="UniProtKB-KW"/>
</dbReference>